<dbReference type="InterPro" id="IPR031309">
    <property type="entry name" value="Ribosomal_uL5_C"/>
</dbReference>
<organism evidence="11 12">
    <name type="scientific">Natronobacterium texcoconense</name>
    <dbReference type="NCBI Taxonomy" id="1095778"/>
    <lineage>
        <taxon>Archaea</taxon>
        <taxon>Methanobacteriati</taxon>
        <taxon>Methanobacteriota</taxon>
        <taxon>Stenosarchaea group</taxon>
        <taxon>Halobacteria</taxon>
        <taxon>Halobacteriales</taxon>
        <taxon>Natrialbaceae</taxon>
        <taxon>Natronobacterium</taxon>
    </lineage>
</organism>
<comment type="similarity">
    <text evidence="1 7 8">Belongs to the universal ribosomal protein uL5 family.</text>
</comment>
<gene>
    <name evidence="7" type="primary">rpl5</name>
    <name evidence="11" type="ORF">SAMN04489842_1620</name>
</gene>
<evidence type="ECO:0000256" key="5">
    <source>
        <dbReference type="ARBA" id="ARBA00022980"/>
    </source>
</evidence>
<keyword evidence="12" id="KW-1185">Reference proteome</keyword>
<keyword evidence="3 7" id="KW-0699">rRNA-binding</keyword>
<dbReference type="GO" id="GO:0003735">
    <property type="term" value="F:structural constituent of ribosome"/>
    <property type="evidence" value="ECO:0007669"/>
    <property type="project" value="InterPro"/>
</dbReference>
<dbReference type="GO" id="GO:0005840">
    <property type="term" value="C:ribosome"/>
    <property type="evidence" value="ECO:0007669"/>
    <property type="project" value="UniProtKB-KW"/>
</dbReference>
<dbReference type="Pfam" id="PF00673">
    <property type="entry name" value="Ribosomal_L5_C"/>
    <property type="match status" value="1"/>
</dbReference>
<keyword evidence="2 7" id="KW-0820">tRNA-binding</keyword>
<accession>A0A1H1EKY6</accession>
<evidence type="ECO:0000256" key="4">
    <source>
        <dbReference type="ARBA" id="ARBA00022884"/>
    </source>
</evidence>
<comment type="function">
    <text evidence="7">This is 1 of the proteins that bind and probably mediate the attachment of the 5S RNA into the large ribosomal subunit, where it forms part of the central protuberance. In the 70S ribosome it contacts protein S13 of the 30S subunit (bridge B1b), connecting the 2 subunits; this bridge is implicated in subunit movement. May contact the P site tRNA; the 5S rRNA and some of its associated proteins might help stabilize positioning of ribosome-bound tRNAs.</text>
</comment>
<feature type="domain" description="Large ribosomal subunit protein uL5 C-terminal" evidence="10">
    <location>
        <begin position="69"/>
        <end position="143"/>
    </location>
</feature>
<evidence type="ECO:0000256" key="6">
    <source>
        <dbReference type="ARBA" id="ARBA00023274"/>
    </source>
</evidence>
<dbReference type="PANTHER" id="PTHR11994">
    <property type="entry name" value="60S RIBOSOMAL PROTEIN L11-RELATED"/>
    <property type="match status" value="1"/>
</dbReference>
<keyword evidence="4 7" id="KW-0694">RNA-binding</keyword>
<dbReference type="GO" id="GO:0006412">
    <property type="term" value="P:translation"/>
    <property type="evidence" value="ECO:0007669"/>
    <property type="project" value="UniProtKB-UniRule"/>
</dbReference>
<dbReference type="AlphaFoldDB" id="A0A1H1EKY6"/>
<dbReference type="Gene3D" id="3.30.1440.10">
    <property type="match status" value="1"/>
</dbReference>
<dbReference type="EMBL" id="FNLC01000002">
    <property type="protein sequence ID" value="SDQ89407.1"/>
    <property type="molecule type" value="Genomic_DNA"/>
</dbReference>
<dbReference type="InterPro" id="IPR022804">
    <property type="entry name" value="Ribosomal_uL5_arc"/>
</dbReference>
<evidence type="ECO:0000313" key="11">
    <source>
        <dbReference type="EMBL" id="SDQ89407.1"/>
    </source>
</evidence>
<dbReference type="GO" id="GO:0019843">
    <property type="term" value="F:rRNA binding"/>
    <property type="evidence" value="ECO:0007669"/>
    <property type="project" value="UniProtKB-UniRule"/>
</dbReference>
<dbReference type="InterPro" id="IPR022803">
    <property type="entry name" value="Ribosomal_uL5_dom_sf"/>
</dbReference>
<sequence length="181" mass="20054">MTMSEASDADFHEMREPRVEKVVVHMGVGQGGRELGKAEDIIEEITDQESVRTQAKKTEPDFGIRQGDPIGTKVTLRGEDADEFLATALPLAELSASQFDDTGNFSFGVEEHTEFPSQEYDPNVGIYGLDVTVNLVRPGYRIAKRDKATRSIPSSHRLTPEDAIAYLESTFDVTVEESEDE</sequence>
<dbReference type="GO" id="GO:1990904">
    <property type="term" value="C:ribonucleoprotein complex"/>
    <property type="evidence" value="ECO:0007669"/>
    <property type="project" value="UniProtKB-KW"/>
</dbReference>
<name>A0A1H1EKY6_NATTX</name>
<evidence type="ECO:0000256" key="3">
    <source>
        <dbReference type="ARBA" id="ARBA00022730"/>
    </source>
</evidence>
<evidence type="ECO:0000256" key="7">
    <source>
        <dbReference type="HAMAP-Rule" id="MF_01333"/>
    </source>
</evidence>
<evidence type="ECO:0000256" key="2">
    <source>
        <dbReference type="ARBA" id="ARBA00022555"/>
    </source>
</evidence>
<evidence type="ECO:0000256" key="1">
    <source>
        <dbReference type="ARBA" id="ARBA00008553"/>
    </source>
</evidence>
<dbReference type="SUPFAM" id="SSF55282">
    <property type="entry name" value="RL5-like"/>
    <property type="match status" value="1"/>
</dbReference>
<dbReference type="InterPro" id="IPR031310">
    <property type="entry name" value="Ribosomal_uL5_N"/>
</dbReference>
<dbReference type="InterPro" id="IPR002132">
    <property type="entry name" value="Ribosomal_uL5"/>
</dbReference>
<keyword evidence="5 7" id="KW-0689">Ribosomal protein</keyword>
<dbReference type="GO" id="GO:0000049">
    <property type="term" value="F:tRNA binding"/>
    <property type="evidence" value="ECO:0007669"/>
    <property type="project" value="UniProtKB-UniRule"/>
</dbReference>
<dbReference type="Proteomes" id="UP000198848">
    <property type="component" value="Unassembled WGS sequence"/>
</dbReference>
<reference evidence="12" key="1">
    <citation type="submission" date="2016-10" db="EMBL/GenBank/DDBJ databases">
        <authorList>
            <person name="Varghese N."/>
            <person name="Submissions S."/>
        </authorList>
    </citation>
    <scope>NUCLEOTIDE SEQUENCE [LARGE SCALE GENOMIC DNA]</scope>
    <source>
        <strain evidence="12">DSM 24767</strain>
    </source>
</reference>
<dbReference type="FunFam" id="3.30.1440.10:FF:000002">
    <property type="entry name" value="60S ribosomal protein L11"/>
    <property type="match status" value="1"/>
</dbReference>
<protein>
    <recommendedName>
        <fullName evidence="7">Large ribosomal subunit protein uL5</fullName>
    </recommendedName>
</protein>
<comment type="subunit">
    <text evidence="7">Part of the 50S ribosomal subunit; contacts the 5S rRNA and probably tRNA. Forms a bridge to the 30S subunit in the 70S ribosome.</text>
</comment>
<dbReference type="PIRSF" id="PIRSF002161">
    <property type="entry name" value="Ribosomal_L5"/>
    <property type="match status" value="1"/>
</dbReference>
<dbReference type="InterPro" id="IPR057266">
    <property type="entry name" value="Ribosomal_uL5_euk/arc-type"/>
</dbReference>
<dbReference type="NCBIfam" id="NF003258">
    <property type="entry name" value="PRK04219.1"/>
    <property type="match status" value="1"/>
</dbReference>
<evidence type="ECO:0000259" key="9">
    <source>
        <dbReference type="Pfam" id="PF00281"/>
    </source>
</evidence>
<evidence type="ECO:0000259" key="10">
    <source>
        <dbReference type="Pfam" id="PF00673"/>
    </source>
</evidence>
<evidence type="ECO:0000313" key="12">
    <source>
        <dbReference type="Proteomes" id="UP000198848"/>
    </source>
</evidence>
<keyword evidence="6 7" id="KW-0687">Ribonucleoprotein</keyword>
<dbReference type="HAMAP" id="MF_01333_A">
    <property type="entry name" value="Ribosomal_uL5_A"/>
    <property type="match status" value="1"/>
</dbReference>
<proteinExistence type="inferred from homology"/>
<feature type="domain" description="Large ribosomal subunit protein uL5 N-terminal" evidence="9">
    <location>
        <begin position="13"/>
        <end position="65"/>
    </location>
</feature>
<dbReference type="STRING" id="1095778.SAMN04489842_1620"/>
<dbReference type="Pfam" id="PF00281">
    <property type="entry name" value="Ribosomal_L5"/>
    <property type="match status" value="1"/>
</dbReference>
<evidence type="ECO:0000256" key="8">
    <source>
        <dbReference type="RuleBase" id="RU003930"/>
    </source>
</evidence>